<dbReference type="Pfam" id="PF16473">
    <property type="entry name" value="Rv2179c-like"/>
    <property type="match status" value="1"/>
</dbReference>
<dbReference type="InterPro" id="IPR012337">
    <property type="entry name" value="RNaseH-like_sf"/>
</dbReference>
<evidence type="ECO:0000259" key="1">
    <source>
        <dbReference type="Pfam" id="PF16473"/>
    </source>
</evidence>
<dbReference type="SUPFAM" id="SSF53098">
    <property type="entry name" value="Ribonuclease H-like"/>
    <property type="match status" value="1"/>
</dbReference>
<evidence type="ECO:0000313" key="2">
    <source>
        <dbReference type="EMBL" id="QHU33870.1"/>
    </source>
</evidence>
<proteinExistence type="predicted"/>
<dbReference type="GO" id="GO:0003676">
    <property type="term" value="F:nucleic acid binding"/>
    <property type="evidence" value="ECO:0007669"/>
    <property type="project" value="InterPro"/>
</dbReference>
<sequence length="201" mass="23630">MFFFYILYLNVIINPMYQPNFMIDIETLSTRSNATIVSIGAIKFDRKNPTPELKDMKTFYTKIDIDSCKEKGMHVDDSTIQWWGKQDPQIRWEALENKDGRVSINEALQTLRDFIEHNSEKAPLIWANGDDFDCVILAEAFRLCYMPTPWKFWDTRDVRTVLDLAGIKQYQLPKVDKHHPVNDCWRQIYGIKKGFDNLGLK</sequence>
<dbReference type="EMBL" id="MN740564">
    <property type="protein sequence ID" value="QHU33870.1"/>
    <property type="molecule type" value="Genomic_DNA"/>
</dbReference>
<dbReference type="InterPro" id="IPR036397">
    <property type="entry name" value="RNaseH_sf"/>
</dbReference>
<name>A0A6C0LU00_9ZZZZ</name>
<protein>
    <recommendedName>
        <fullName evidence="1">3'-5' exoribonuclease Rv2179c-like domain-containing protein</fullName>
    </recommendedName>
</protein>
<accession>A0A6C0LU00</accession>
<reference evidence="2" key="1">
    <citation type="journal article" date="2020" name="Nature">
        <title>Giant virus diversity and host interactions through global metagenomics.</title>
        <authorList>
            <person name="Schulz F."/>
            <person name="Roux S."/>
            <person name="Paez-Espino D."/>
            <person name="Jungbluth S."/>
            <person name="Walsh D.A."/>
            <person name="Denef V.J."/>
            <person name="McMahon K.D."/>
            <person name="Konstantinidis K.T."/>
            <person name="Eloe-Fadrosh E.A."/>
            <person name="Kyrpides N.C."/>
            <person name="Woyke T."/>
        </authorList>
    </citation>
    <scope>NUCLEOTIDE SEQUENCE</scope>
    <source>
        <strain evidence="2">GVMAG-S-1016704-142</strain>
    </source>
</reference>
<organism evidence="2">
    <name type="scientific">viral metagenome</name>
    <dbReference type="NCBI Taxonomy" id="1070528"/>
    <lineage>
        <taxon>unclassified sequences</taxon>
        <taxon>metagenomes</taxon>
        <taxon>organismal metagenomes</taxon>
    </lineage>
</organism>
<feature type="domain" description="3'-5' exoribonuclease Rv2179c-like" evidence="1">
    <location>
        <begin position="20"/>
        <end position="187"/>
    </location>
</feature>
<dbReference type="Gene3D" id="3.30.420.10">
    <property type="entry name" value="Ribonuclease H-like superfamily/Ribonuclease H"/>
    <property type="match status" value="1"/>
</dbReference>
<dbReference type="AlphaFoldDB" id="A0A6C0LU00"/>
<dbReference type="InterPro" id="IPR033390">
    <property type="entry name" value="Rv2179c-like"/>
</dbReference>